<protein>
    <submittedName>
        <fullName evidence="2">Terpenoid synthase</fullName>
    </submittedName>
</protein>
<evidence type="ECO:0000313" key="1">
    <source>
        <dbReference type="Proteomes" id="UP000095287"/>
    </source>
</evidence>
<dbReference type="Proteomes" id="UP000095287">
    <property type="component" value="Unplaced"/>
</dbReference>
<reference evidence="2" key="1">
    <citation type="submission" date="2016-11" db="UniProtKB">
        <authorList>
            <consortium name="WormBaseParasite"/>
        </authorList>
    </citation>
    <scope>IDENTIFICATION</scope>
</reference>
<dbReference type="AlphaFoldDB" id="A0A1I7Y4P5"/>
<organism evidence="1 2">
    <name type="scientific">Steinernema glaseri</name>
    <dbReference type="NCBI Taxonomy" id="37863"/>
    <lineage>
        <taxon>Eukaryota</taxon>
        <taxon>Metazoa</taxon>
        <taxon>Ecdysozoa</taxon>
        <taxon>Nematoda</taxon>
        <taxon>Chromadorea</taxon>
        <taxon>Rhabditida</taxon>
        <taxon>Tylenchina</taxon>
        <taxon>Panagrolaimomorpha</taxon>
        <taxon>Strongyloidoidea</taxon>
        <taxon>Steinernematidae</taxon>
        <taxon>Steinernema</taxon>
    </lineage>
</organism>
<dbReference type="WBParaSite" id="L893_g12580.t1">
    <property type="protein sequence ID" value="L893_g12580.t1"/>
    <property type="gene ID" value="L893_g12580"/>
</dbReference>
<evidence type="ECO:0000313" key="2">
    <source>
        <dbReference type="WBParaSite" id="L893_g12580.t1"/>
    </source>
</evidence>
<accession>A0A1I7Y4P5</accession>
<sequence length="181" mass="21329">MKDIVPTARLQRIDVDISVVNDIYDIIAFLPASIWVDHLLSESCTGFDFSFGPDMVADITSGLIQRWKEMDPRRLPQKIFAGMRMKDVDPREFMEFDVESVDPPLRQKIERIFADVSHRRVVDQYAEIQTRTEYIEHPVYPAFRIYAVFRGHGETKQYFGETEKWTKEDWFTNTRCTLLVE</sequence>
<keyword evidence="1" id="KW-1185">Reference proteome</keyword>
<name>A0A1I7Y4P5_9BILA</name>
<proteinExistence type="predicted"/>